<evidence type="ECO:0000256" key="1">
    <source>
        <dbReference type="SAM" id="MobiDB-lite"/>
    </source>
</evidence>
<feature type="region of interest" description="Disordered" evidence="1">
    <location>
        <begin position="282"/>
        <end position="383"/>
    </location>
</feature>
<evidence type="ECO:0000313" key="2">
    <source>
        <dbReference type="EMBL" id="EOO00437.1"/>
    </source>
</evidence>
<dbReference type="OrthoDB" id="774557at2759"/>
<dbReference type="RefSeq" id="XP_007914861.1">
    <property type="nucleotide sequence ID" value="XM_007916670.1"/>
</dbReference>
<sequence length="383" mass="42263">MRVEALTTISQGSKGKDDLSYWNDFVHRFFSPRGMFRYSIHVVDGEEQNDKQYEITFPALARYFHTHFDSGVKYMQLILDKGTTDRPLPGDCHFIENTKSSLVYWFEGGSHLIANGTLRAQFDAEQKIELFEFLTTGHEEYISRKLVIQAAKPAHNWVKDWHKVNSQDTKQSPEMSKKGKARQMKSPQNPPPDLDLPQSMVKQSVGITEAVHQFLEIVEIMGQMNPLFGFYHSHPGMAPYQALDQYVAQINNIQQMNGQMMQQGGPRTPGYGQFPMVGASPNVANLQLPGSPHVGSPAPGAMQAPQMQLQQSQQGTSSSGPSANTSPAGTKRRRPSAVKNEDENAGNAPTPSGAGGGGQANGIQTKTKPPTPRMQKRVKGNPA</sequence>
<evidence type="ECO:0000313" key="3">
    <source>
        <dbReference type="Proteomes" id="UP000014074"/>
    </source>
</evidence>
<keyword evidence="2" id="KW-0413">Isomerase</keyword>
<dbReference type="Pfam" id="PF01803">
    <property type="entry name" value="LIM_bind"/>
    <property type="match status" value="1"/>
</dbReference>
<dbReference type="EMBL" id="KB933094">
    <property type="protein sequence ID" value="EOO00437.1"/>
    <property type="molecule type" value="Genomic_DNA"/>
</dbReference>
<dbReference type="InterPro" id="IPR029005">
    <property type="entry name" value="LIM-bd/SEUSS"/>
</dbReference>
<dbReference type="GeneID" id="19324503"/>
<reference evidence="3" key="1">
    <citation type="journal article" date="2013" name="Genome Announc.">
        <title>Draft genome sequence of the ascomycete Phaeoacremonium aleophilum strain UCR-PA7, a causal agent of the esca disease complex in grapevines.</title>
        <authorList>
            <person name="Blanco-Ulate B."/>
            <person name="Rolshausen P."/>
            <person name="Cantu D."/>
        </authorList>
    </citation>
    <scope>NUCLEOTIDE SEQUENCE [LARGE SCALE GENOMIC DNA]</scope>
    <source>
        <strain evidence="3">UCR-PA7</strain>
    </source>
</reference>
<dbReference type="HOGENOM" id="CLU_009804_1_0_1"/>
<dbReference type="GO" id="GO:0016853">
    <property type="term" value="F:isomerase activity"/>
    <property type="evidence" value="ECO:0007669"/>
    <property type="project" value="UniProtKB-KW"/>
</dbReference>
<dbReference type="PANTHER" id="PTHR10378">
    <property type="entry name" value="LIM DOMAIN-BINDING PROTEIN"/>
    <property type="match status" value="1"/>
</dbReference>
<dbReference type="Proteomes" id="UP000014074">
    <property type="component" value="Unassembled WGS sequence"/>
</dbReference>
<dbReference type="KEGG" id="tmn:UCRPA7_4088"/>
<keyword evidence="3" id="KW-1185">Reference proteome</keyword>
<organism evidence="2 3">
    <name type="scientific">Phaeoacremonium minimum (strain UCR-PA7)</name>
    <name type="common">Esca disease fungus</name>
    <name type="synonym">Togninia minima</name>
    <dbReference type="NCBI Taxonomy" id="1286976"/>
    <lineage>
        <taxon>Eukaryota</taxon>
        <taxon>Fungi</taxon>
        <taxon>Dikarya</taxon>
        <taxon>Ascomycota</taxon>
        <taxon>Pezizomycotina</taxon>
        <taxon>Sordariomycetes</taxon>
        <taxon>Sordariomycetidae</taxon>
        <taxon>Togniniales</taxon>
        <taxon>Togniniaceae</taxon>
        <taxon>Phaeoacremonium</taxon>
    </lineage>
</organism>
<feature type="region of interest" description="Disordered" evidence="1">
    <location>
        <begin position="162"/>
        <end position="197"/>
    </location>
</feature>
<dbReference type="eggNOG" id="ENOG502S0PM">
    <property type="taxonomic scope" value="Eukaryota"/>
</dbReference>
<protein>
    <submittedName>
        <fullName evidence="2">Putative topoisomerase ii-associated protein pat1 protein</fullName>
    </submittedName>
</protein>
<name>R8BM78_PHAM7</name>
<proteinExistence type="predicted"/>
<feature type="compositionally biased region" description="Low complexity" evidence="1">
    <location>
        <begin position="295"/>
        <end position="323"/>
    </location>
</feature>
<dbReference type="AlphaFoldDB" id="R8BM78"/>
<feature type="compositionally biased region" description="Basic residues" evidence="1">
    <location>
        <begin position="374"/>
        <end position="383"/>
    </location>
</feature>
<accession>R8BM78</accession>
<gene>
    <name evidence="2" type="ORF">UCRPA7_4088</name>
</gene>